<dbReference type="EMBL" id="CP014206">
    <property type="protein sequence ID" value="AMK11115.1"/>
    <property type="molecule type" value="Genomic_DNA"/>
</dbReference>
<dbReference type="Gene3D" id="3.10.20.30">
    <property type="match status" value="1"/>
</dbReference>
<sequence length="65" mass="7224">MITVNLEPDGKRIELADTRTVLAVLNRLQLRPTMVIVARGDELLTPDRKLANNDELLVRKVTSAG</sequence>
<evidence type="ECO:0000313" key="1">
    <source>
        <dbReference type="EMBL" id="AMK11115.1"/>
    </source>
</evidence>
<evidence type="ECO:0000313" key="3">
    <source>
        <dbReference type="Proteomes" id="UP000055611"/>
    </source>
</evidence>
<evidence type="ECO:0000313" key="2">
    <source>
        <dbReference type="EMBL" id="TDT92131.1"/>
    </source>
</evidence>
<reference evidence="1 3" key="1">
    <citation type="journal article" date="2016" name="Front. Microbiol.">
        <title>Genome Sequence of the Piezophilic, Mesophilic Sulfate-Reducing Bacterium Desulfovibrio indicus J2T.</title>
        <authorList>
            <person name="Cao J."/>
            <person name="Maignien L."/>
            <person name="Shao Z."/>
            <person name="Alain K."/>
            <person name="Jebbar M."/>
        </authorList>
    </citation>
    <scope>NUCLEOTIDE SEQUENCE [LARGE SCALE GENOMIC DNA]</scope>
    <source>
        <strain evidence="1 3">J2</strain>
    </source>
</reference>
<protein>
    <submittedName>
        <fullName evidence="2">Sulfur carrier protein</fullName>
    </submittedName>
</protein>
<dbReference type="OrthoDB" id="5460212at2"/>
<proteinExistence type="predicted"/>
<dbReference type="InterPro" id="IPR012675">
    <property type="entry name" value="Beta-grasp_dom_sf"/>
</dbReference>
<keyword evidence="3" id="KW-1185">Reference proteome</keyword>
<reference evidence="2 4" key="2">
    <citation type="submission" date="2019-03" db="EMBL/GenBank/DDBJ databases">
        <title>Genomic Encyclopedia of Type Strains, Phase IV (KMG-IV): sequencing the most valuable type-strain genomes for metagenomic binning, comparative biology and taxonomic classification.</title>
        <authorList>
            <person name="Goeker M."/>
        </authorList>
    </citation>
    <scope>NUCLEOTIDE SEQUENCE [LARGE SCALE GENOMIC DNA]</scope>
    <source>
        <strain evidence="2 4">DSM 101483</strain>
    </source>
</reference>
<name>A0A126QNV8_9BACT</name>
<dbReference type="KEGG" id="dej:AWY79_08305"/>
<dbReference type="AlphaFoldDB" id="A0A126QNV8"/>
<evidence type="ECO:0000313" key="4">
    <source>
        <dbReference type="Proteomes" id="UP000295506"/>
    </source>
</evidence>
<gene>
    <name evidence="1" type="ORF">AWY79_08305</name>
    <name evidence="2" type="ORF">EDC59_101535</name>
</gene>
<dbReference type="Proteomes" id="UP000055611">
    <property type="component" value="Chromosome"/>
</dbReference>
<dbReference type="Proteomes" id="UP000295506">
    <property type="component" value="Unassembled WGS sequence"/>
</dbReference>
<organism evidence="2 4">
    <name type="scientific">Pseudodesulfovibrio indicus</name>
    <dbReference type="NCBI Taxonomy" id="1716143"/>
    <lineage>
        <taxon>Bacteria</taxon>
        <taxon>Pseudomonadati</taxon>
        <taxon>Thermodesulfobacteriota</taxon>
        <taxon>Desulfovibrionia</taxon>
        <taxon>Desulfovibrionales</taxon>
        <taxon>Desulfovibrionaceae</taxon>
    </lineage>
</organism>
<dbReference type="RefSeq" id="WP_066802407.1">
    <property type="nucleotide sequence ID" value="NZ_CAUVXY020000004.1"/>
</dbReference>
<accession>A0A126QNV8</accession>
<dbReference type="EMBL" id="SOBK01000001">
    <property type="protein sequence ID" value="TDT92131.1"/>
    <property type="molecule type" value="Genomic_DNA"/>
</dbReference>
<dbReference type="InterPro" id="IPR016155">
    <property type="entry name" value="Mopterin_synth/thiamin_S_b"/>
</dbReference>
<dbReference type="SUPFAM" id="SSF54285">
    <property type="entry name" value="MoaD/ThiS"/>
    <property type="match status" value="1"/>
</dbReference>